<evidence type="ECO:0000313" key="6">
    <source>
        <dbReference type="EMBL" id="KAF6729881.1"/>
    </source>
</evidence>
<proteinExistence type="predicted"/>
<evidence type="ECO:0000313" key="7">
    <source>
        <dbReference type="Ensembl" id="ENSOMEP00000001127.1"/>
    </source>
</evidence>
<dbReference type="GO" id="GO:0005856">
    <property type="term" value="C:cytoskeleton"/>
    <property type="evidence" value="ECO:0007669"/>
    <property type="project" value="UniProtKB-SubCell"/>
</dbReference>
<keyword evidence="8" id="KW-1185">Reference proteome</keyword>
<evidence type="ECO:0000313" key="8">
    <source>
        <dbReference type="Proteomes" id="UP000261560"/>
    </source>
</evidence>
<dbReference type="EMBL" id="WKFB01000249">
    <property type="protein sequence ID" value="KAF6729881.1"/>
    <property type="molecule type" value="Genomic_DNA"/>
</dbReference>
<evidence type="ECO:0000259" key="5">
    <source>
        <dbReference type="Pfam" id="PF13925"/>
    </source>
</evidence>
<dbReference type="PANTHER" id="PTHR14682">
    <property type="entry name" value="KATNB1-LIKE PROTEIN 1"/>
    <property type="match status" value="1"/>
</dbReference>
<dbReference type="InterPro" id="IPR028021">
    <property type="entry name" value="Katanin_C-terminal"/>
</dbReference>
<feature type="region of interest" description="Disordered" evidence="4">
    <location>
        <begin position="54"/>
        <end position="104"/>
    </location>
</feature>
<dbReference type="AlphaFoldDB" id="A0A3B3B7I0"/>
<name>A0A3B3B7I0_ORYME</name>
<dbReference type="InterPro" id="IPR042404">
    <property type="entry name" value="KATNBL1"/>
</dbReference>
<protein>
    <submittedName>
        <fullName evidence="6">KATNB1-like protein 1</fullName>
    </submittedName>
    <submittedName>
        <fullName evidence="7">Katanin p80 subunit B-like 1</fullName>
    </submittedName>
</protein>
<dbReference type="Proteomes" id="UP000646548">
    <property type="component" value="Unassembled WGS sequence"/>
</dbReference>
<dbReference type="GO" id="GO:0005730">
    <property type="term" value="C:nucleolus"/>
    <property type="evidence" value="ECO:0007669"/>
    <property type="project" value="TreeGrafter"/>
</dbReference>
<dbReference type="Ensembl" id="ENSOMET00000014711.1">
    <property type="protein sequence ID" value="ENSOMEP00000001127.1"/>
    <property type="gene ID" value="ENSOMEG00000002016.1"/>
</dbReference>
<reference evidence="6" key="2">
    <citation type="journal article" name="BMC Genomics">
        <title>Long-read sequencing and de novo genome assembly of marine medaka (Oryzias melastigma).</title>
        <authorList>
            <person name="Liang P."/>
            <person name="Saqib H.S.A."/>
            <person name="Ni X."/>
            <person name="Shen Y."/>
        </authorList>
    </citation>
    <scope>NUCLEOTIDE SEQUENCE</scope>
    <source>
        <strain evidence="6">Bigg-433</strain>
    </source>
</reference>
<dbReference type="PANTHER" id="PTHR14682:SF1">
    <property type="entry name" value="KATNB1-LIKE PROTEIN 1"/>
    <property type="match status" value="1"/>
</dbReference>
<accession>A0A3B3B7I0</accession>
<sequence length="304" mass="34679">MATAERVRLRRHSHHIRPDGFIRTRLSTDKNMKQVELIHQKDLDKDRFQVHRRVQNPGKAKQPPSYKRRSCASVETGVKLQRRSSDAGRSREPGMANREKENELTCPDGVRGPRCYNNGGPWVNAEASRMPGASSKCSDFTELSKDHEAMTRILFGRDLRLKVAMTLWRRSACELVAYLTRLQDTSLLVDCLPILTNNLQSEASCLSLGCCVDLLPQVKVLLLSRYEEHIVVGLRWLQAVIKKWWAELSEKEKRLQDSCSEHRNVEVMRMRLKDLWKEGTRLCSLPGSSGELAKAIAAHLSQLP</sequence>
<feature type="compositionally biased region" description="Basic and acidic residues" evidence="4">
    <location>
        <begin position="83"/>
        <end position="103"/>
    </location>
</feature>
<dbReference type="GeneTree" id="ENSGT00390000012351"/>
<dbReference type="GO" id="GO:0008017">
    <property type="term" value="F:microtubule binding"/>
    <property type="evidence" value="ECO:0007669"/>
    <property type="project" value="InterPro"/>
</dbReference>
<organism evidence="7 8">
    <name type="scientific">Oryzias melastigma</name>
    <name type="common">Marine medaka</name>
    <dbReference type="NCBI Taxonomy" id="30732"/>
    <lineage>
        <taxon>Eukaryota</taxon>
        <taxon>Metazoa</taxon>
        <taxon>Chordata</taxon>
        <taxon>Craniata</taxon>
        <taxon>Vertebrata</taxon>
        <taxon>Euteleostomi</taxon>
        <taxon>Actinopterygii</taxon>
        <taxon>Neopterygii</taxon>
        <taxon>Teleostei</taxon>
        <taxon>Neoteleostei</taxon>
        <taxon>Acanthomorphata</taxon>
        <taxon>Ovalentaria</taxon>
        <taxon>Atherinomorphae</taxon>
        <taxon>Beloniformes</taxon>
        <taxon>Adrianichthyidae</taxon>
        <taxon>Oryziinae</taxon>
        <taxon>Oryzias</taxon>
    </lineage>
</organism>
<gene>
    <name evidence="6" type="ORF">FQA47_023324</name>
</gene>
<keyword evidence="3" id="KW-0206">Cytoskeleton</keyword>
<dbReference type="PaxDb" id="30732-ENSOMEP00000001127"/>
<evidence type="ECO:0000256" key="2">
    <source>
        <dbReference type="ARBA" id="ARBA00022490"/>
    </source>
</evidence>
<dbReference type="OrthoDB" id="8754475at2759"/>
<evidence type="ECO:0000256" key="1">
    <source>
        <dbReference type="ARBA" id="ARBA00004245"/>
    </source>
</evidence>
<evidence type="ECO:0000256" key="3">
    <source>
        <dbReference type="ARBA" id="ARBA00023212"/>
    </source>
</evidence>
<dbReference type="STRING" id="30732.ENSOMEP00000001127"/>
<feature type="domain" description="Katanin p80 subunit C-terminal" evidence="5">
    <location>
        <begin position="145"/>
        <end position="299"/>
    </location>
</feature>
<comment type="subcellular location">
    <subcellularLocation>
        <location evidence="1">Cytoplasm</location>
        <location evidence="1">Cytoskeleton</location>
    </subcellularLocation>
</comment>
<dbReference type="Proteomes" id="UP000261560">
    <property type="component" value="Unplaced"/>
</dbReference>
<evidence type="ECO:0000256" key="4">
    <source>
        <dbReference type="SAM" id="MobiDB-lite"/>
    </source>
</evidence>
<dbReference type="Pfam" id="PF13925">
    <property type="entry name" value="Katanin_con80"/>
    <property type="match status" value="1"/>
</dbReference>
<keyword evidence="2" id="KW-0963">Cytoplasm</keyword>
<reference evidence="7" key="1">
    <citation type="submission" date="2025-05" db="UniProtKB">
        <authorList>
            <consortium name="Ensembl"/>
        </authorList>
    </citation>
    <scope>IDENTIFICATION</scope>
</reference>